<evidence type="ECO:0000313" key="1">
    <source>
        <dbReference type="EMBL" id="MDP9888378.1"/>
    </source>
</evidence>
<proteinExistence type="predicted"/>
<accession>A0ABT9RT08</accession>
<dbReference type="Proteomes" id="UP001226577">
    <property type="component" value="Unassembled WGS sequence"/>
</dbReference>
<comment type="caution">
    <text evidence="1">The sequence shown here is derived from an EMBL/GenBank/DDBJ whole genome shotgun (WGS) entry which is preliminary data.</text>
</comment>
<name>A0ABT9RT08_9MICC</name>
<dbReference type="Gene3D" id="2.30.110.10">
    <property type="entry name" value="Electron Transport, Fmn-binding Protein, Chain A"/>
    <property type="match status" value="1"/>
</dbReference>
<sequence>MYIPAHFAAGPDAIQDLLARPGAANLVTMTDAGLLATLLPFAFSRDVGEYGALQAHMARNNPQWSSPATGEALAVIQGPDDYISPSWYASKAAHGRVVPTWNYSTLHVYGKLTIHDDAGWLARHVRHLTGLHEGGREHPWAVEDAPDKFIAGQLRAIVGVELVITRVEAKEKLSQNRSDADAAGVAAGLRAEGREAAAAAVERVRVG</sequence>
<gene>
    <name evidence="1" type="ORF">J2X98_001966</name>
</gene>
<dbReference type="PANTHER" id="PTHR35802">
    <property type="entry name" value="PROTEASE SYNTHASE AND SPORULATION PROTEIN PAI 2"/>
    <property type="match status" value="1"/>
</dbReference>
<protein>
    <submittedName>
        <fullName evidence="1">Transcriptional regulator</fullName>
    </submittedName>
</protein>
<dbReference type="SUPFAM" id="SSF50475">
    <property type="entry name" value="FMN-binding split barrel"/>
    <property type="match status" value="1"/>
</dbReference>
<reference evidence="1 2" key="1">
    <citation type="submission" date="2023-07" db="EMBL/GenBank/DDBJ databases">
        <title>Sorghum-associated microbial communities from plants grown in Nebraska, USA.</title>
        <authorList>
            <person name="Schachtman D."/>
        </authorList>
    </citation>
    <scope>NUCLEOTIDE SEQUENCE [LARGE SCALE GENOMIC DNA]</scope>
    <source>
        <strain evidence="1 2">CC222</strain>
    </source>
</reference>
<dbReference type="RefSeq" id="WP_141940494.1">
    <property type="nucleotide sequence ID" value="NZ_JAUSRE010000008.1"/>
</dbReference>
<dbReference type="EMBL" id="JAUSRE010000008">
    <property type="protein sequence ID" value="MDP9888378.1"/>
    <property type="molecule type" value="Genomic_DNA"/>
</dbReference>
<evidence type="ECO:0000313" key="2">
    <source>
        <dbReference type="Proteomes" id="UP001226577"/>
    </source>
</evidence>
<dbReference type="Pfam" id="PF04299">
    <property type="entry name" value="FMN_bind_2"/>
    <property type="match status" value="1"/>
</dbReference>
<dbReference type="PIRSF" id="PIRSF010372">
    <property type="entry name" value="PaiB"/>
    <property type="match status" value="1"/>
</dbReference>
<dbReference type="InterPro" id="IPR012349">
    <property type="entry name" value="Split_barrel_FMN-bd"/>
</dbReference>
<dbReference type="PANTHER" id="PTHR35802:SF1">
    <property type="entry name" value="PROTEASE SYNTHASE AND SPORULATION PROTEIN PAI 2"/>
    <property type="match status" value="1"/>
</dbReference>
<dbReference type="InterPro" id="IPR007396">
    <property type="entry name" value="TR_PAI2-type"/>
</dbReference>
<keyword evidence="2" id="KW-1185">Reference proteome</keyword>
<organism evidence="1 2">
    <name type="scientific">Pseudarthrobacter enclensis</name>
    <dbReference type="NCBI Taxonomy" id="993070"/>
    <lineage>
        <taxon>Bacteria</taxon>
        <taxon>Bacillati</taxon>
        <taxon>Actinomycetota</taxon>
        <taxon>Actinomycetes</taxon>
        <taxon>Micrococcales</taxon>
        <taxon>Micrococcaceae</taxon>
        <taxon>Pseudarthrobacter</taxon>
    </lineage>
</organism>